<dbReference type="RefSeq" id="WP_145357590.1">
    <property type="nucleotide sequence ID" value="NZ_CP036265.1"/>
</dbReference>
<reference evidence="2 3" key="1">
    <citation type="submission" date="2019-02" db="EMBL/GenBank/DDBJ databases">
        <title>Deep-cultivation of Planctomycetes and their phenomic and genomic characterization uncovers novel biology.</title>
        <authorList>
            <person name="Wiegand S."/>
            <person name="Jogler M."/>
            <person name="Boedeker C."/>
            <person name="Pinto D."/>
            <person name="Vollmers J."/>
            <person name="Rivas-Marin E."/>
            <person name="Kohn T."/>
            <person name="Peeters S.H."/>
            <person name="Heuer A."/>
            <person name="Rast P."/>
            <person name="Oberbeckmann S."/>
            <person name="Bunk B."/>
            <person name="Jeske O."/>
            <person name="Meyerdierks A."/>
            <person name="Storesund J.E."/>
            <person name="Kallscheuer N."/>
            <person name="Luecker S."/>
            <person name="Lage O.M."/>
            <person name="Pohl T."/>
            <person name="Merkel B.J."/>
            <person name="Hornburger P."/>
            <person name="Mueller R.-W."/>
            <person name="Bruemmer F."/>
            <person name="Labrenz M."/>
            <person name="Spormann A.M."/>
            <person name="Op den Camp H."/>
            <person name="Overmann J."/>
            <person name="Amann R."/>
            <person name="Jetten M.S.M."/>
            <person name="Mascher T."/>
            <person name="Medema M.H."/>
            <person name="Devos D.P."/>
            <person name="Kaster A.-K."/>
            <person name="Ovreas L."/>
            <person name="Rohde M."/>
            <person name="Galperin M.Y."/>
            <person name="Jogler C."/>
        </authorList>
    </citation>
    <scope>NUCLEOTIDE SEQUENCE [LARGE SCALE GENOMIC DNA]</scope>
    <source>
        <strain evidence="2 3">CA12</strain>
    </source>
</reference>
<dbReference type="KEGG" id="acaf:CA12_08020"/>
<feature type="compositionally biased region" description="Basic and acidic residues" evidence="1">
    <location>
        <begin position="335"/>
        <end position="387"/>
    </location>
</feature>
<evidence type="ECO:0000313" key="3">
    <source>
        <dbReference type="Proteomes" id="UP000318741"/>
    </source>
</evidence>
<dbReference type="InterPro" id="IPR046596">
    <property type="entry name" value="DUF6655"/>
</dbReference>
<dbReference type="OrthoDB" id="276267at2"/>
<organism evidence="2 3">
    <name type="scientific">Alienimonas californiensis</name>
    <dbReference type="NCBI Taxonomy" id="2527989"/>
    <lineage>
        <taxon>Bacteria</taxon>
        <taxon>Pseudomonadati</taxon>
        <taxon>Planctomycetota</taxon>
        <taxon>Planctomycetia</taxon>
        <taxon>Planctomycetales</taxon>
        <taxon>Planctomycetaceae</taxon>
        <taxon>Alienimonas</taxon>
    </lineage>
</organism>
<gene>
    <name evidence="2" type="ORF">CA12_08020</name>
</gene>
<dbReference type="Pfam" id="PF20360">
    <property type="entry name" value="DUF6655"/>
    <property type="match status" value="1"/>
</dbReference>
<keyword evidence="3" id="KW-1185">Reference proteome</keyword>
<name>A0A517P5S5_9PLAN</name>
<sequence length="394" mass="42312">MLAPTSLRTDEGRVSPIHRPSRRPTRRIDPPVPAADRTVCRPRPRPAIRPVTPPRRLSRVASLRVAALLCAAAAAGGLSGCGKTITREATQQLLTADSIDRAVAQLDLSPFEGRSVYLDTELLEHKNLDAMGVGGQNYLIGSLRQQFMAAGAKLEEKAATAEFVVEARAGAVGSDAHEVVYGMPANNLLSSAATLVPNSPPLPAIPELSLAKKSQEHAATKLHLFAYHRERREIVWQSGEAAANSEASHTWLLGAGPFEKGQIYDGTRFAGERVSIVPKWLRRKERDGEFDPIASLDNYNETRVYGFDAPPPEPVPTTEPVSPTDDGVKLASAEKPADDADKQPAKPAQEDKAADKKPSAETAEKASPKEDQDEDQKTADADADPKPADPPAAT</sequence>
<dbReference type="AlphaFoldDB" id="A0A517P5S5"/>
<evidence type="ECO:0000256" key="1">
    <source>
        <dbReference type="SAM" id="MobiDB-lite"/>
    </source>
</evidence>
<feature type="region of interest" description="Disordered" evidence="1">
    <location>
        <begin position="1"/>
        <end position="52"/>
    </location>
</feature>
<feature type="region of interest" description="Disordered" evidence="1">
    <location>
        <begin position="304"/>
        <end position="394"/>
    </location>
</feature>
<dbReference type="Proteomes" id="UP000318741">
    <property type="component" value="Chromosome"/>
</dbReference>
<accession>A0A517P5S5</accession>
<protein>
    <submittedName>
        <fullName evidence="2">Uncharacterized protein</fullName>
    </submittedName>
</protein>
<dbReference type="EMBL" id="CP036265">
    <property type="protein sequence ID" value="QDT14724.1"/>
    <property type="molecule type" value="Genomic_DNA"/>
</dbReference>
<proteinExistence type="predicted"/>
<evidence type="ECO:0000313" key="2">
    <source>
        <dbReference type="EMBL" id="QDT14724.1"/>
    </source>
</evidence>